<accession>A0A090WYB8</accession>
<reference evidence="2 3" key="1">
    <citation type="journal article" date="2014" name="Genome Announc.">
        <title>Draft Genome Sequences of Marine Flavobacterium Algibacter lectus Strains SS8 and NR4.</title>
        <authorList>
            <person name="Takatani N."/>
            <person name="Nakanishi M."/>
            <person name="Meirelles P."/>
            <person name="Mino S."/>
            <person name="Suda W."/>
            <person name="Oshima K."/>
            <person name="Hattori M."/>
            <person name="Ohkuma M."/>
            <person name="Hosokawa M."/>
            <person name="Miyashita K."/>
            <person name="Thompson F.L."/>
            <person name="Niwa A."/>
            <person name="Sawabe T."/>
            <person name="Sawabe T."/>
        </authorList>
    </citation>
    <scope>NUCLEOTIDE SEQUENCE [LARGE SCALE GENOMIC DNA]</scope>
    <source>
        <strain evidence="3">JCM19274</strain>
    </source>
</reference>
<evidence type="ECO:0000313" key="2">
    <source>
        <dbReference type="EMBL" id="GAL81278.1"/>
    </source>
</evidence>
<sequence>MIATQNNFSGGWVFVMNLIKDRIGTDQSDFSYILTLTHSFSPQWVVFGETQGIQSDYYADNLFRFGGAYLWGKDFQLDTALTFNTKDTPSVFSVNFGMSYRLDFHKDKEIDNGNTIEETSKRSGKKKKKGSKKDAKESTKKPKRDAIDFED</sequence>
<organism evidence="2 3">
    <name type="scientific">Algibacter lectus</name>
    <dbReference type="NCBI Taxonomy" id="221126"/>
    <lineage>
        <taxon>Bacteria</taxon>
        <taxon>Pseudomonadati</taxon>
        <taxon>Bacteroidota</taxon>
        <taxon>Flavobacteriia</taxon>
        <taxon>Flavobacteriales</taxon>
        <taxon>Flavobacteriaceae</taxon>
        <taxon>Algibacter</taxon>
    </lineage>
</organism>
<evidence type="ECO:0000256" key="1">
    <source>
        <dbReference type="SAM" id="MobiDB-lite"/>
    </source>
</evidence>
<dbReference type="RefSeq" id="WP_369450603.1">
    <property type="nucleotide sequence ID" value="NZ_BBNU01000015.1"/>
</dbReference>
<proteinExistence type="predicted"/>
<dbReference type="InterPro" id="IPR025737">
    <property type="entry name" value="FApF"/>
</dbReference>
<name>A0A090WYB8_9FLAO</name>
<feature type="compositionally biased region" description="Basic residues" evidence="1">
    <location>
        <begin position="122"/>
        <end position="131"/>
    </location>
</feature>
<evidence type="ECO:0008006" key="4">
    <source>
        <dbReference type="Google" id="ProtNLM"/>
    </source>
</evidence>
<feature type="compositionally biased region" description="Basic and acidic residues" evidence="1">
    <location>
        <begin position="132"/>
        <end position="151"/>
    </location>
</feature>
<dbReference type="Proteomes" id="UP000029643">
    <property type="component" value="Unassembled WGS sequence"/>
</dbReference>
<dbReference type="AlphaFoldDB" id="A0A090WYB8"/>
<gene>
    <name evidence="2" type="ORF">JCM19274_2354</name>
</gene>
<evidence type="ECO:0000313" key="3">
    <source>
        <dbReference type="Proteomes" id="UP000029643"/>
    </source>
</evidence>
<comment type="caution">
    <text evidence="2">The sequence shown here is derived from an EMBL/GenBank/DDBJ whole genome shotgun (WGS) entry which is preliminary data.</text>
</comment>
<feature type="region of interest" description="Disordered" evidence="1">
    <location>
        <begin position="113"/>
        <end position="151"/>
    </location>
</feature>
<dbReference type="EMBL" id="BBNU01000015">
    <property type="protein sequence ID" value="GAL81278.1"/>
    <property type="molecule type" value="Genomic_DNA"/>
</dbReference>
<dbReference type="Pfam" id="PF13557">
    <property type="entry name" value="Phenol_MetA_deg"/>
    <property type="match status" value="1"/>
</dbReference>
<protein>
    <recommendedName>
        <fullName evidence="4">Transporter</fullName>
    </recommendedName>
</protein>